<evidence type="ECO:0000256" key="5">
    <source>
        <dbReference type="ARBA" id="ARBA00023163"/>
    </source>
</evidence>
<comment type="caution">
    <text evidence="7">The sequence shown here is derived from an EMBL/GenBank/DDBJ whole genome shotgun (WGS) entry which is preliminary data.</text>
</comment>
<evidence type="ECO:0000256" key="4">
    <source>
        <dbReference type="ARBA" id="ARBA00023125"/>
    </source>
</evidence>
<keyword evidence="5" id="KW-0804">Transcription</keyword>
<reference evidence="7" key="1">
    <citation type="submission" date="2021-06" db="EMBL/GenBank/DDBJ databases">
        <title>Comparative genomics, transcriptomics and evolutionary studies reveal genomic signatures of adaptation to plant cell wall in hemibiotrophic fungi.</title>
        <authorList>
            <consortium name="DOE Joint Genome Institute"/>
            <person name="Baroncelli R."/>
            <person name="Diaz J.F."/>
            <person name="Benocci T."/>
            <person name="Peng M."/>
            <person name="Battaglia E."/>
            <person name="Haridas S."/>
            <person name="Andreopoulos W."/>
            <person name="Labutti K."/>
            <person name="Pangilinan J."/>
            <person name="Floch G.L."/>
            <person name="Makela M.R."/>
            <person name="Henrissat B."/>
            <person name="Grigoriev I.V."/>
            <person name="Crouch J.A."/>
            <person name="De Vries R.P."/>
            <person name="Sukno S.A."/>
            <person name="Thon M.R."/>
        </authorList>
    </citation>
    <scope>NUCLEOTIDE SEQUENCE</scope>
    <source>
        <strain evidence="7">CBS 102054</strain>
    </source>
</reference>
<sequence>MITSTHRPALKGLDNEMSKQEECWQGLLHCKSLGGCLRAQRLLVSSAGQFGSYTLGNIVSTELLVNYLRTFEQIYRINHVPTLQREFEAFLQDPVSVAQECLVRLQLCFALGALIYDDLFSLRPYALQWIHEAQSWLANPENSHPIISGT</sequence>
<dbReference type="GO" id="GO:0001228">
    <property type="term" value="F:DNA-binding transcription activator activity, RNA polymerase II-specific"/>
    <property type="evidence" value="ECO:0007669"/>
    <property type="project" value="TreeGrafter"/>
</dbReference>
<protein>
    <submittedName>
        <fullName evidence="7">Uncharacterized protein</fullName>
    </submittedName>
</protein>
<evidence type="ECO:0000256" key="1">
    <source>
        <dbReference type="ARBA" id="ARBA00022723"/>
    </source>
</evidence>
<dbReference type="EMBL" id="JAHMHQ010000012">
    <property type="protein sequence ID" value="KAK1635702.1"/>
    <property type="molecule type" value="Genomic_DNA"/>
</dbReference>
<keyword evidence="4" id="KW-0238">DNA-binding</keyword>
<dbReference type="GO" id="GO:0046872">
    <property type="term" value="F:metal ion binding"/>
    <property type="evidence" value="ECO:0007669"/>
    <property type="project" value="UniProtKB-KW"/>
</dbReference>
<organism evidence="7 8">
    <name type="scientific">Colletotrichum phormii</name>
    <dbReference type="NCBI Taxonomy" id="359342"/>
    <lineage>
        <taxon>Eukaryota</taxon>
        <taxon>Fungi</taxon>
        <taxon>Dikarya</taxon>
        <taxon>Ascomycota</taxon>
        <taxon>Pezizomycotina</taxon>
        <taxon>Sordariomycetes</taxon>
        <taxon>Hypocreomycetidae</taxon>
        <taxon>Glomerellales</taxon>
        <taxon>Glomerellaceae</taxon>
        <taxon>Colletotrichum</taxon>
        <taxon>Colletotrichum acutatum species complex</taxon>
    </lineage>
</organism>
<dbReference type="InterPro" id="IPR051430">
    <property type="entry name" value="Fungal_TF_Env_Response"/>
</dbReference>
<accession>A0AAI9ZS73</accession>
<keyword evidence="6" id="KW-0539">Nucleus</keyword>
<dbReference type="AlphaFoldDB" id="A0AAI9ZS73"/>
<evidence type="ECO:0000256" key="3">
    <source>
        <dbReference type="ARBA" id="ARBA00023015"/>
    </source>
</evidence>
<evidence type="ECO:0000256" key="2">
    <source>
        <dbReference type="ARBA" id="ARBA00022833"/>
    </source>
</evidence>
<evidence type="ECO:0000256" key="6">
    <source>
        <dbReference type="ARBA" id="ARBA00023242"/>
    </source>
</evidence>
<keyword evidence="1" id="KW-0479">Metal-binding</keyword>
<dbReference type="CDD" id="cd12148">
    <property type="entry name" value="fungal_TF_MHR"/>
    <property type="match status" value="1"/>
</dbReference>
<evidence type="ECO:0000313" key="8">
    <source>
        <dbReference type="Proteomes" id="UP001243989"/>
    </source>
</evidence>
<name>A0AAI9ZS73_9PEZI</name>
<dbReference type="GO" id="GO:0000978">
    <property type="term" value="F:RNA polymerase II cis-regulatory region sequence-specific DNA binding"/>
    <property type="evidence" value="ECO:0007669"/>
    <property type="project" value="TreeGrafter"/>
</dbReference>
<gene>
    <name evidence="7" type="ORF">BDP81DRAFT_430133</name>
</gene>
<dbReference type="RefSeq" id="XP_060444309.1">
    <property type="nucleotide sequence ID" value="XM_060590581.1"/>
</dbReference>
<proteinExistence type="predicted"/>
<dbReference type="Proteomes" id="UP001243989">
    <property type="component" value="Unassembled WGS sequence"/>
</dbReference>
<keyword evidence="8" id="KW-1185">Reference proteome</keyword>
<dbReference type="PANTHER" id="PTHR31944">
    <property type="entry name" value="HEME-RESPONSIVE ZINC FINGER TRANSCRIPTION FACTOR HAP1"/>
    <property type="match status" value="1"/>
</dbReference>
<dbReference type="GO" id="GO:0005634">
    <property type="term" value="C:nucleus"/>
    <property type="evidence" value="ECO:0007669"/>
    <property type="project" value="TreeGrafter"/>
</dbReference>
<dbReference type="PANTHER" id="PTHR31944:SF131">
    <property type="entry name" value="HEME-RESPONSIVE ZINC FINGER TRANSCRIPTION FACTOR HAP1"/>
    <property type="match status" value="1"/>
</dbReference>
<keyword evidence="2" id="KW-0862">Zinc</keyword>
<keyword evidence="3" id="KW-0805">Transcription regulation</keyword>
<dbReference type="GeneID" id="85475443"/>
<evidence type="ECO:0000313" key="7">
    <source>
        <dbReference type="EMBL" id="KAK1635702.1"/>
    </source>
</evidence>